<evidence type="ECO:0000313" key="2">
    <source>
        <dbReference type="Proteomes" id="UP001151760"/>
    </source>
</evidence>
<protein>
    <submittedName>
        <fullName evidence="1">Uncharacterized protein</fullName>
    </submittedName>
</protein>
<dbReference type="Proteomes" id="UP001151760">
    <property type="component" value="Unassembled WGS sequence"/>
</dbReference>
<reference evidence="1" key="2">
    <citation type="submission" date="2022-01" db="EMBL/GenBank/DDBJ databases">
        <authorList>
            <person name="Yamashiro T."/>
            <person name="Shiraishi A."/>
            <person name="Satake H."/>
            <person name="Nakayama K."/>
        </authorList>
    </citation>
    <scope>NUCLEOTIDE SEQUENCE</scope>
</reference>
<dbReference type="EMBL" id="BQNB010017555">
    <property type="protein sequence ID" value="GJT64557.1"/>
    <property type="molecule type" value="Genomic_DNA"/>
</dbReference>
<keyword evidence="2" id="KW-1185">Reference proteome</keyword>
<organism evidence="1 2">
    <name type="scientific">Tanacetum coccineum</name>
    <dbReference type="NCBI Taxonomy" id="301880"/>
    <lineage>
        <taxon>Eukaryota</taxon>
        <taxon>Viridiplantae</taxon>
        <taxon>Streptophyta</taxon>
        <taxon>Embryophyta</taxon>
        <taxon>Tracheophyta</taxon>
        <taxon>Spermatophyta</taxon>
        <taxon>Magnoliopsida</taxon>
        <taxon>eudicotyledons</taxon>
        <taxon>Gunneridae</taxon>
        <taxon>Pentapetalae</taxon>
        <taxon>asterids</taxon>
        <taxon>campanulids</taxon>
        <taxon>Asterales</taxon>
        <taxon>Asteraceae</taxon>
        <taxon>Asteroideae</taxon>
        <taxon>Anthemideae</taxon>
        <taxon>Anthemidinae</taxon>
        <taxon>Tanacetum</taxon>
    </lineage>
</organism>
<sequence length="172" mass="18725">MVYVRCPANRHMNSVLRIIVEWIYDWTIGSSARHGKSRLLREEAGNSLSTKWCRVLRVEGMWSSKTRASVKASKDMKRNEGLVFGTGATTGSTQWAQYIGVVIGSGPTGKNGAPTQVTQLSSTALTGAGAGAEAWFFLSKSNARTISLSSANIRNDTARVEEVRTYLGKQLP</sequence>
<proteinExistence type="predicted"/>
<accession>A0ABQ5FPD3</accession>
<comment type="caution">
    <text evidence="1">The sequence shown here is derived from an EMBL/GenBank/DDBJ whole genome shotgun (WGS) entry which is preliminary data.</text>
</comment>
<evidence type="ECO:0000313" key="1">
    <source>
        <dbReference type="EMBL" id="GJT64557.1"/>
    </source>
</evidence>
<name>A0ABQ5FPD3_9ASTR</name>
<gene>
    <name evidence="1" type="ORF">Tco_1016037</name>
</gene>
<reference evidence="1" key="1">
    <citation type="journal article" date="2022" name="Int. J. Mol. Sci.">
        <title>Draft Genome of Tanacetum Coccineum: Genomic Comparison of Closely Related Tanacetum-Family Plants.</title>
        <authorList>
            <person name="Yamashiro T."/>
            <person name="Shiraishi A."/>
            <person name="Nakayama K."/>
            <person name="Satake H."/>
        </authorList>
    </citation>
    <scope>NUCLEOTIDE SEQUENCE</scope>
</reference>